<dbReference type="Gene3D" id="3.40.630.30">
    <property type="match status" value="1"/>
</dbReference>
<dbReference type="CDD" id="cd04301">
    <property type="entry name" value="NAT_SF"/>
    <property type="match status" value="1"/>
</dbReference>
<feature type="domain" description="N-acetyltransferase" evidence="1">
    <location>
        <begin position="1"/>
        <end position="167"/>
    </location>
</feature>
<accession>A0ABY5I527</accession>
<evidence type="ECO:0000313" key="2">
    <source>
        <dbReference type="EMBL" id="UTY40467.1"/>
    </source>
</evidence>
<sequence>MEIRKSCLDDVNHIMTLIHQAQQYFKENGIDQWQDGYPQANDIIQDIHQGKSYIIEDTKVIGTMYFAVEDDPTYHVIDGAWKTSQQPYAVIHRIVVDENYKGQNMAHQLLMFAIKECQNNHIQSIRIDTHKDNLSMQRFLLKHGFVACGQITLLSGAKRIGFEKILE</sequence>
<proteinExistence type="predicted"/>
<organism evidence="2 3">
    <name type="scientific">Allocoprobacillus halotolerans</name>
    <dbReference type="NCBI Taxonomy" id="2944914"/>
    <lineage>
        <taxon>Bacteria</taxon>
        <taxon>Bacillati</taxon>
        <taxon>Bacillota</taxon>
        <taxon>Erysipelotrichia</taxon>
        <taxon>Erysipelotrichales</taxon>
        <taxon>Erysipelotrichaceae</taxon>
        <taxon>Allocoprobacillus</taxon>
    </lineage>
</organism>
<gene>
    <name evidence="2" type="ORF">NMU03_06710</name>
</gene>
<dbReference type="PROSITE" id="PS51186">
    <property type="entry name" value="GNAT"/>
    <property type="match status" value="1"/>
</dbReference>
<dbReference type="InterPro" id="IPR000182">
    <property type="entry name" value="GNAT_dom"/>
</dbReference>
<dbReference type="Proteomes" id="UP001060112">
    <property type="component" value="Chromosome"/>
</dbReference>
<keyword evidence="3" id="KW-1185">Reference proteome</keyword>
<dbReference type="EMBL" id="CP101620">
    <property type="protein sequence ID" value="UTY40467.1"/>
    <property type="molecule type" value="Genomic_DNA"/>
</dbReference>
<protein>
    <submittedName>
        <fullName evidence="2">GNAT family N-acetyltransferase</fullName>
    </submittedName>
</protein>
<evidence type="ECO:0000259" key="1">
    <source>
        <dbReference type="PROSITE" id="PS51186"/>
    </source>
</evidence>
<dbReference type="SUPFAM" id="SSF55729">
    <property type="entry name" value="Acyl-CoA N-acyltransferases (Nat)"/>
    <property type="match status" value="1"/>
</dbReference>
<dbReference type="RefSeq" id="WP_290141889.1">
    <property type="nucleotide sequence ID" value="NZ_CP101620.1"/>
</dbReference>
<dbReference type="InterPro" id="IPR016181">
    <property type="entry name" value="Acyl_CoA_acyltransferase"/>
</dbReference>
<dbReference type="Pfam" id="PF00583">
    <property type="entry name" value="Acetyltransf_1"/>
    <property type="match status" value="1"/>
</dbReference>
<evidence type="ECO:0000313" key="3">
    <source>
        <dbReference type="Proteomes" id="UP001060112"/>
    </source>
</evidence>
<reference evidence="2" key="1">
    <citation type="submission" date="2022-07" db="EMBL/GenBank/DDBJ databases">
        <title>Faecal culturing of patients with breast cancer.</title>
        <authorList>
            <person name="Teng N.M.Y."/>
            <person name="Kiu R."/>
            <person name="Evans R."/>
            <person name="Baker D.J."/>
            <person name="Zenner C."/>
            <person name="Robinson S.D."/>
            <person name="Hall L.J."/>
        </authorList>
    </citation>
    <scope>NUCLEOTIDE SEQUENCE</scope>
    <source>
        <strain evidence="2">LH1062</strain>
    </source>
</reference>
<name>A0ABY5I527_9FIRM</name>